<dbReference type="PANTHER" id="PTHR44591:SF25">
    <property type="entry name" value="CHEMOTAXIS TWO-COMPONENT RESPONSE REGULATOR"/>
    <property type="match status" value="1"/>
</dbReference>
<keyword evidence="5" id="KW-1185">Reference proteome</keyword>
<feature type="domain" description="Response regulatory" evidence="3">
    <location>
        <begin position="6"/>
        <end position="120"/>
    </location>
</feature>
<dbReference type="InterPro" id="IPR001789">
    <property type="entry name" value="Sig_transdc_resp-reg_receiver"/>
</dbReference>
<proteinExistence type="predicted"/>
<reference evidence="4 5" key="1">
    <citation type="submission" date="2024-02" db="EMBL/GenBank/DDBJ databases">
        <title>Genome analysis and characterization of Microbaculum marinisediminis sp. nov., isolated from marine sediment.</title>
        <authorList>
            <person name="Du Z.-J."/>
            <person name="Ye Y.-Q."/>
            <person name="Zhang Z.-R."/>
            <person name="Yuan S.-M."/>
            <person name="Zhang X.-Y."/>
        </authorList>
    </citation>
    <scope>NUCLEOTIDE SEQUENCE [LARGE SCALE GENOMIC DNA]</scope>
    <source>
        <strain evidence="4 5">SDUM1044001</strain>
    </source>
</reference>
<dbReference type="Proteomes" id="UP001378188">
    <property type="component" value="Unassembled WGS sequence"/>
</dbReference>
<protein>
    <submittedName>
        <fullName evidence="4">Response regulator</fullName>
    </submittedName>
</protein>
<dbReference type="Pfam" id="PF00072">
    <property type="entry name" value="Response_reg"/>
    <property type="match status" value="1"/>
</dbReference>
<dbReference type="EMBL" id="JAZHOF010000002">
    <property type="protein sequence ID" value="MEJ8570718.1"/>
    <property type="molecule type" value="Genomic_DNA"/>
</dbReference>
<dbReference type="SMART" id="SM00448">
    <property type="entry name" value="REC"/>
    <property type="match status" value="1"/>
</dbReference>
<dbReference type="AlphaFoldDB" id="A0AAW9RP90"/>
<dbReference type="RefSeq" id="WP_340328464.1">
    <property type="nucleotide sequence ID" value="NZ_JAZHOF010000002.1"/>
</dbReference>
<keyword evidence="1 2" id="KW-0597">Phosphoprotein</keyword>
<comment type="caution">
    <text evidence="4">The sequence shown here is derived from an EMBL/GenBank/DDBJ whole genome shotgun (WGS) entry which is preliminary data.</text>
</comment>
<evidence type="ECO:0000313" key="4">
    <source>
        <dbReference type="EMBL" id="MEJ8570718.1"/>
    </source>
</evidence>
<evidence type="ECO:0000256" key="2">
    <source>
        <dbReference type="PROSITE-ProRule" id="PRU00169"/>
    </source>
</evidence>
<dbReference type="SUPFAM" id="SSF52172">
    <property type="entry name" value="CheY-like"/>
    <property type="match status" value="1"/>
</dbReference>
<dbReference type="PROSITE" id="PS50110">
    <property type="entry name" value="RESPONSE_REGULATORY"/>
    <property type="match status" value="1"/>
</dbReference>
<evidence type="ECO:0000313" key="5">
    <source>
        <dbReference type="Proteomes" id="UP001378188"/>
    </source>
</evidence>
<evidence type="ECO:0000256" key="1">
    <source>
        <dbReference type="ARBA" id="ARBA00022553"/>
    </source>
</evidence>
<evidence type="ECO:0000259" key="3">
    <source>
        <dbReference type="PROSITE" id="PS50110"/>
    </source>
</evidence>
<feature type="modified residue" description="4-aspartylphosphate" evidence="2">
    <location>
        <position position="55"/>
    </location>
</feature>
<dbReference type="PANTHER" id="PTHR44591">
    <property type="entry name" value="STRESS RESPONSE REGULATOR PROTEIN 1"/>
    <property type="match status" value="1"/>
</dbReference>
<organism evidence="4 5">
    <name type="scientific">Microbaculum marinum</name>
    <dbReference type="NCBI Taxonomy" id="1764581"/>
    <lineage>
        <taxon>Bacteria</taxon>
        <taxon>Pseudomonadati</taxon>
        <taxon>Pseudomonadota</taxon>
        <taxon>Alphaproteobacteria</taxon>
        <taxon>Hyphomicrobiales</taxon>
        <taxon>Tepidamorphaceae</taxon>
        <taxon>Microbaculum</taxon>
    </lineage>
</organism>
<sequence>MAEVPLVAIVDDDASALAAGASLIRALGFAASGFTTVAAFLASDALTLAVCVVVDVRMPEMGGFELLRRLVALERQVPTVLATAFPDAVERSWALTMGAIDYLSKPLRAEDLLRCVRLAATVRGATSGGGPG</sequence>
<accession>A0AAW9RP90</accession>
<name>A0AAW9RP90_9HYPH</name>
<dbReference type="GO" id="GO:0000160">
    <property type="term" value="P:phosphorelay signal transduction system"/>
    <property type="evidence" value="ECO:0007669"/>
    <property type="project" value="InterPro"/>
</dbReference>
<dbReference type="InterPro" id="IPR011006">
    <property type="entry name" value="CheY-like_superfamily"/>
</dbReference>
<dbReference type="Gene3D" id="3.40.50.2300">
    <property type="match status" value="1"/>
</dbReference>
<gene>
    <name evidence="4" type="ORF">V3328_04495</name>
</gene>
<dbReference type="InterPro" id="IPR050595">
    <property type="entry name" value="Bact_response_regulator"/>
</dbReference>